<reference evidence="2" key="1">
    <citation type="submission" date="2022-11" db="UniProtKB">
        <authorList>
            <consortium name="WormBaseParasite"/>
        </authorList>
    </citation>
    <scope>IDENTIFICATION</scope>
</reference>
<organism evidence="1 2">
    <name type="scientific">Panagrolaimus sp. PS1159</name>
    <dbReference type="NCBI Taxonomy" id="55785"/>
    <lineage>
        <taxon>Eukaryota</taxon>
        <taxon>Metazoa</taxon>
        <taxon>Ecdysozoa</taxon>
        <taxon>Nematoda</taxon>
        <taxon>Chromadorea</taxon>
        <taxon>Rhabditida</taxon>
        <taxon>Tylenchina</taxon>
        <taxon>Panagrolaimomorpha</taxon>
        <taxon>Panagrolaimoidea</taxon>
        <taxon>Panagrolaimidae</taxon>
        <taxon>Panagrolaimus</taxon>
    </lineage>
</organism>
<dbReference type="Proteomes" id="UP000887580">
    <property type="component" value="Unplaced"/>
</dbReference>
<protein>
    <submittedName>
        <fullName evidence="2">Uncharacterized protein</fullName>
    </submittedName>
</protein>
<dbReference type="WBParaSite" id="PS1159_v2.g1405.t1">
    <property type="protein sequence ID" value="PS1159_v2.g1405.t1"/>
    <property type="gene ID" value="PS1159_v2.g1405"/>
</dbReference>
<proteinExistence type="predicted"/>
<sequence length="355" mass="40483">MPAAVPLSSSQAYSNQNFHTFQQQNNMQIRPHLPQNWINRSPSDYHVTTISGVPPEVLQNSSNSNAISLNHHSPQIFNQQSPQHQPPLRRSNPSASIQHHHQQSQNIPYSSPTETQNYINSPATPMSNPRPSPLPPPYPQNNGQSNFSNGVLSSANIANVNSTLLQEQRIHQQRIWEQQQQHHHHQQQQQQIMMQQIPWQQQSQQFRSPQHPHQVPSGPGMYSVPPNRYGYPAPTIIPTIPETPTKAAIPETPPKAAKASKKKKTPELNRLLNAPPDRLPNIQHSMQSVRPQRFQQHYHTNVQPISRPVMMRLPHQGFAVTNPQMNQQQQQANPNNLQQQYYMVPANQPQTMQMV</sequence>
<evidence type="ECO:0000313" key="1">
    <source>
        <dbReference type="Proteomes" id="UP000887580"/>
    </source>
</evidence>
<accession>A0AC35F5Y2</accession>
<name>A0AC35F5Y2_9BILA</name>
<evidence type="ECO:0000313" key="2">
    <source>
        <dbReference type="WBParaSite" id="PS1159_v2.g1405.t1"/>
    </source>
</evidence>